<reference evidence="3" key="1">
    <citation type="submission" date="2016-06" db="EMBL/GenBank/DDBJ databases">
        <title>Parallel loss of symbiosis genes in relatives of nitrogen-fixing non-legume Parasponia.</title>
        <authorList>
            <person name="Van Velzen R."/>
            <person name="Holmer R."/>
            <person name="Bu F."/>
            <person name="Rutten L."/>
            <person name="Van Zeijl A."/>
            <person name="Liu W."/>
            <person name="Santuari L."/>
            <person name="Cao Q."/>
            <person name="Sharma T."/>
            <person name="Shen D."/>
            <person name="Roswanjaya Y."/>
            <person name="Wardhani T."/>
            <person name="Kalhor M.S."/>
            <person name="Jansen J."/>
            <person name="Van den Hoogen J."/>
            <person name="Gungor B."/>
            <person name="Hartog M."/>
            <person name="Hontelez J."/>
            <person name="Verver J."/>
            <person name="Yang W.-C."/>
            <person name="Schijlen E."/>
            <person name="Repin R."/>
            <person name="Schilthuizen M."/>
            <person name="Schranz E."/>
            <person name="Heidstra R."/>
            <person name="Miyata K."/>
            <person name="Fedorova E."/>
            <person name="Kohlen W."/>
            <person name="Bisseling T."/>
            <person name="Smit S."/>
            <person name="Geurts R."/>
        </authorList>
    </citation>
    <scope>NUCLEOTIDE SEQUENCE [LARGE SCALE GENOMIC DNA]</scope>
    <source>
        <strain evidence="3">cv. RG33-2</strain>
    </source>
</reference>
<dbReference type="AlphaFoldDB" id="A0A2P5DZG2"/>
<sequence>MRELPSCISCMALVVLNLLGLLQSPENGVSSILDAALAPPEISGVYFFGGKGRTIESSKLSYNARLGQELWSTSSDLLLQLQLATKETFTSLSDFMP</sequence>
<feature type="chain" id="PRO_5015152646" evidence="1">
    <location>
        <begin position="24"/>
        <end position="97"/>
    </location>
</feature>
<gene>
    <name evidence="2" type="ORF">TorRG33x02_237350</name>
</gene>
<evidence type="ECO:0000256" key="1">
    <source>
        <dbReference type="SAM" id="SignalP"/>
    </source>
</evidence>
<keyword evidence="1" id="KW-0732">Signal</keyword>
<feature type="signal peptide" evidence="1">
    <location>
        <begin position="1"/>
        <end position="23"/>
    </location>
</feature>
<accession>A0A2P5DZG2</accession>
<comment type="caution">
    <text evidence="2">The sequence shown here is derived from an EMBL/GenBank/DDBJ whole genome shotgun (WGS) entry which is preliminary data.</text>
</comment>
<keyword evidence="3" id="KW-1185">Reference proteome</keyword>
<dbReference type="InParanoid" id="A0A2P5DZG2"/>
<dbReference type="Proteomes" id="UP000237000">
    <property type="component" value="Unassembled WGS sequence"/>
</dbReference>
<dbReference type="OrthoDB" id="542013at2759"/>
<dbReference type="EMBL" id="JXTC01000240">
    <property type="protein sequence ID" value="PON78691.1"/>
    <property type="molecule type" value="Genomic_DNA"/>
</dbReference>
<name>A0A2P5DZG2_TREOI</name>
<protein>
    <submittedName>
        <fullName evidence="2">Uncharacterized protein</fullName>
    </submittedName>
</protein>
<evidence type="ECO:0000313" key="3">
    <source>
        <dbReference type="Proteomes" id="UP000237000"/>
    </source>
</evidence>
<dbReference type="STRING" id="63057.A0A2P5DZG2"/>
<evidence type="ECO:0000313" key="2">
    <source>
        <dbReference type="EMBL" id="PON78691.1"/>
    </source>
</evidence>
<organism evidence="2 3">
    <name type="scientific">Trema orientale</name>
    <name type="common">Charcoal tree</name>
    <name type="synonym">Celtis orientalis</name>
    <dbReference type="NCBI Taxonomy" id="63057"/>
    <lineage>
        <taxon>Eukaryota</taxon>
        <taxon>Viridiplantae</taxon>
        <taxon>Streptophyta</taxon>
        <taxon>Embryophyta</taxon>
        <taxon>Tracheophyta</taxon>
        <taxon>Spermatophyta</taxon>
        <taxon>Magnoliopsida</taxon>
        <taxon>eudicotyledons</taxon>
        <taxon>Gunneridae</taxon>
        <taxon>Pentapetalae</taxon>
        <taxon>rosids</taxon>
        <taxon>fabids</taxon>
        <taxon>Rosales</taxon>
        <taxon>Cannabaceae</taxon>
        <taxon>Trema</taxon>
    </lineage>
</organism>
<proteinExistence type="predicted"/>